<sequence length="650" mass="69304">MVHRAYTAAGYSGAKEVPEAPLTPDLDPVQVYCRIESTVETLVLLLLDPVIKGIPSLGILPVRVEARRCVGEHGSPQAALSALIAKAEAEDDESGMSQRFIRKVSELLVMRFLPVVGAGAFLSYTIFSRLRLAALVAETFGHDVEDPDVQGLLFFCILPGDAADESAPDEPEQSPGGTSAGAVGPAGPAARAAHGLGRGLARQVLQRSTGWRSAADLYDLAAAICSERIVEEARGPQACTVRRAQMLFKPSSVWGHPALLAVLAVGALAPLLVTLATLLQRWSAEVAAWGGSLGLLVQCLFWALVALPPAVGVVMRWRLVDLAAERPELCSSAVLLLHAALPLFAAFSATRLVVAALFRRSMAHVEGDDAGILFLVLGGWNWLRLWQRMQAPNGPERPTAEQQKLLGLLLALGCWDLLGDGLGFHAWNFGVLRSAHWFVGLLQAQALECQLRLLTLLKHREVLLRVLGATHLMGLAVVLFLGGVTASVGFLVSRREFTRFVDGLAPPPRVTAAIVLLRREQGVCALALGAAAGLLWQLPPGLAVVAKAGGVLLGATAVGLFFGTFEEFRGPLLEPSGGRWLLVLPETSEKAKLQALRVWTKLKLGAAEVAVERGALYIGRGVLDSLLNYLGTLWVSGNAVEVVEKVVEAE</sequence>
<accession>A0AA36N971</accession>
<feature type="transmembrane region" description="Helical" evidence="2">
    <location>
        <begin position="335"/>
        <end position="358"/>
    </location>
</feature>
<protein>
    <submittedName>
        <fullName evidence="3">Uncharacterized protein</fullName>
    </submittedName>
</protein>
<feature type="region of interest" description="Disordered" evidence="1">
    <location>
        <begin position="164"/>
        <end position="191"/>
    </location>
</feature>
<evidence type="ECO:0000256" key="1">
    <source>
        <dbReference type="SAM" id="MobiDB-lite"/>
    </source>
</evidence>
<evidence type="ECO:0000313" key="3">
    <source>
        <dbReference type="EMBL" id="CAJ1395016.1"/>
    </source>
</evidence>
<feature type="transmembrane region" description="Helical" evidence="2">
    <location>
        <begin position="258"/>
        <end position="279"/>
    </location>
</feature>
<dbReference type="AlphaFoldDB" id="A0AA36N971"/>
<feature type="transmembrane region" description="Helical" evidence="2">
    <location>
        <begin position="108"/>
        <end position="127"/>
    </location>
</feature>
<feature type="transmembrane region" description="Helical" evidence="2">
    <location>
        <begin position="472"/>
        <end position="492"/>
    </location>
</feature>
<keyword evidence="2" id="KW-1133">Transmembrane helix</keyword>
<keyword evidence="2" id="KW-0812">Transmembrane</keyword>
<keyword evidence="2" id="KW-0472">Membrane</keyword>
<dbReference type="EMBL" id="CAUJNA010003024">
    <property type="protein sequence ID" value="CAJ1395016.1"/>
    <property type="molecule type" value="Genomic_DNA"/>
</dbReference>
<evidence type="ECO:0000313" key="4">
    <source>
        <dbReference type="Proteomes" id="UP001178507"/>
    </source>
</evidence>
<organism evidence="3 4">
    <name type="scientific">Effrenium voratum</name>
    <dbReference type="NCBI Taxonomy" id="2562239"/>
    <lineage>
        <taxon>Eukaryota</taxon>
        <taxon>Sar</taxon>
        <taxon>Alveolata</taxon>
        <taxon>Dinophyceae</taxon>
        <taxon>Suessiales</taxon>
        <taxon>Symbiodiniaceae</taxon>
        <taxon>Effrenium</taxon>
    </lineage>
</organism>
<proteinExistence type="predicted"/>
<gene>
    <name evidence="3" type="ORF">EVOR1521_LOCUS19544</name>
</gene>
<feature type="compositionally biased region" description="Low complexity" evidence="1">
    <location>
        <begin position="175"/>
        <end position="191"/>
    </location>
</feature>
<keyword evidence="4" id="KW-1185">Reference proteome</keyword>
<name>A0AA36N971_9DINO</name>
<feature type="transmembrane region" description="Helical" evidence="2">
    <location>
        <begin position="544"/>
        <end position="565"/>
    </location>
</feature>
<evidence type="ECO:0000256" key="2">
    <source>
        <dbReference type="SAM" id="Phobius"/>
    </source>
</evidence>
<reference evidence="3" key="1">
    <citation type="submission" date="2023-08" db="EMBL/GenBank/DDBJ databases">
        <authorList>
            <person name="Chen Y."/>
            <person name="Shah S."/>
            <person name="Dougan E. K."/>
            <person name="Thang M."/>
            <person name="Chan C."/>
        </authorList>
    </citation>
    <scope>NUCLEOTIDE SEQUENCE</scope>
</reference>
<comment type="caution">
    <text evidence="3">The sequence shown here is derived from an EMBL/GenBank/DDBJ whole genome shotgun (WGS) entry which is preliminary data.</text>
</comment>
<dbReference type="Proteomes" id="UP001178507">
    <property type="component" value="Unassembled WGS sequence"/>
</dbReference>
<feature type="transmembrane region" description="Helical" evidence="2">
    <location>
        <begin position="286"/>
        <end position="315"/>
    </location>
</feature>